<evidence type="ECO:0000256" key="1">
    <source>
        <dbReference type="SAM" id="Phobius"/>
    </source>
</evidence>
<feature type="transmembrane region" description="Helical" evidence="1">
    <location>
        <begin position="100"/>
        <end position="118"/>
    </location>
</feature>
<feature type="transmembrane region" description="Helical" evidence="1">
    <location>
        <begin position="12"/>
        <end position="29"/>
    </location>
</feature>
<accession>A0A4Q7AFC5</accession>
<dbReference type="EMBL" id="SGSQ01000015">
    <property type="protein sequence ID" value="RZG45914.1"/>
    <property type="molecule type" value="Genomic_DNA"/>
</dbReference>
<dbReference type="AlphaFoldDB" id="A0A4Q7AFC5"/>
<feature type="transmembrane region" description="Helical" evidence="1">
    <location>
        <begin position="35"/>
        <end position="59"/>
    </location>
</feature>
<comment type="caution">
    <text evidence="2">The sequence shown here is derived from an EMBL/GenBank/DDBJ whole genome shotgun (WGS) entry which is preliminary data.</text>
</comment>
<keyword evidence="1" id="KW-0812">Transmembrane</keyword>
<keyword evidence="1" id="KW-1133">Transmembrane helix</keyword>
<proteinExistence type="predicted"/>
<evidence type="ECO:0000313" key="3">
    <source>
        <dbReference type="Proteomes" id="UP000293863"/>
    </source>
</evidence>
<feature type="transmembrane region" description="Helical" evidence="1">
    <location>
        <begin position="71"/>
        <end position="88"/>
    </location>
</feature>
<protein>
    <submittedName>
        <fullName evidence="2">Uncharacterized protein</fullName>
    </submittedName>
</protein>
<evidence type="ECO:0000313" key="2">
    <source>
        <dbReference type="EMBL" id="RZG45914.1"/>
    </source>
</evidence>
<feature type="transmembrane region" description="Helical" evidence="1">
    <location>
        <begin position="130"/>
        <end position="149"/>
    </location>
</feature>
<sequence length="222" mass="25893">MLISKKLTSPTIGLVVLCFFIPFLANSHVPLMDGFVVLSIENIQALMLLSFAVYSYYYMRPLDCTEGKKQFWLWAVFWWILLFGRSISWGRDFFPDVPHIYFRILSIFFIAPVVLMLFSKKLREEIALKFKTISFPIFSFLLAVIGLIISDAVEHSRLIAPLFLHDLAYKDLIEEMYEFPVIWGLFEVSYLLMKQDKKIVKQAILVPQEAESDELSDYKNAH</sequence>
<reference evidence="2 3" key="1">
    <citation type="submission" date="2019-02" db="EMBL/GenBank/DDBJ databases">
        <title>The Batch Genome Submission of Acinetobacter spp. strains.</title>
        <authorList>
            <person name="Qin J."/>
            <person name="Hu Y."/>
            <person name="Ye H."/>
            <person name="Wei L."/>
            <person name="Feng Y."/>
            <person name="Zong Z."/>
        </authorList>
    </citation>
    <scope>NUCLEOTIDE SEQUENCE [LARGE SCALE GENOMIC DNA]</scope>
    <source>
        <strain evidence="2 3">WCHAW060049</strain>
    </source>
</reference>
<dbReference type="Proteomes" id="UP000293863">
    <property type="component" value="Unassembled WGS sequence"/>
</dbReference>
<keyword evidence="1" id="KW-0472">Membrane</keyword>
<keyword evidence="3" id="KW-1185">Reference proteome</keyword>
<name>A0A4Q7AFC5_9GAMM</name>
<gene>
    <name evidence="2" type="ORF">EXU28_10525</name>
</gene>
<organism evidence="2 3">
    <name type="scientific">Acinetobacter wuhouensis</name>
    <dbReference type="NCBI Taxonomy" id="1879050"/>
    <lineage>
        <taxon>Bacteria</taxon>
        <taxon>Pseudomonadati</taxon>
        <taxon>Pseudomonadota</taxon>
        <taxon>Gammaproteobacteria</taxon>
        <taxon>Moraxellales</taxon>
        <taxon>Moraxellaceae</taxon>
        <taxon>Acinetobacter</taxon>
    </lineage>
</organism>
<dbReference type="RefSeq" id="WP_130131807.1">
    <property type="nucleotide sequence ID" value="NZ_SGSQ01000015.1"/>
</dbReference>